<proteinExistence type="predicted"/>
<sequence>MAVELTARHLVCSSFPRLLYGPAQTKSDSVQPLEFRGTLGYWSEFESEVRESTLSQIWTNEVLDHESTSPGRCYLSQEHYACGDEYSVQGRFGQNLGQVMSAVFKALNLDIRIGDCKTYPGDAIGTSKSQKLPDFVLITERGTLLAVGEAKTPWVHKFDEYLRDQINVRWALGQVASYMIENRLKFGFLTSYAKTIFLKLEKEPGSETFVLWHSDTIRSDTKFIQVPITDSTLARDFRNKVTTRECFLYIGKQMVSHTGAQLIKYNRGLDVSKRPKSRNAGISNPSFRYISDNNSNPAPFHVVTPSIPLPAMGQQGGQSWRGSPSNESQRELRSARSRNQLAEPETRASQLTLTDRSKRERSDSPPMPVSADGCVQLLFDQQSQRYYFLSFSGEAIFISCSNDPISGRPYIEYKGRVFWATISNGKGDQGKDAGKGGDDRRKDDKHDKKKEGKKKRGFFFSR</sequence>
<gene>
    <name evidence="2" type="ORF">AJ80_06260</name>
</gene>
<keyword evidence="3" id="KW-1185">Reference proteome</keyword>
<protein>
    <submittedName>
        <fullName evidence="2">Uncharacterized protein</fullName>
    </submittedName>
</protein>
<feature type="compositionally biased region" description="Basic residues" evidence="1">
    <location>
        <begin position="451"/>
        <end position="462"/>
    </location>
</feature>
<feature type="region of interest" description="Disordered" evidence="1">
    <location>
        <begin position="272"/>
        <end position="369"/>
    </location>
</feature>
<organism evidence="2 3">
    <name type="scientific">Polytolypa hystricis (strain UAMH7299)</name>
    <dbReference type="NCBI Taxonomy" id="1447883"/>
    <lineage>
        <taxon>Eukaryota</taxon>
        <taxon>Fungi</taxon>
        <taxon>Dikarya</taxon>
        <taxon>Ascomycota</taxon>
        <taxon>Pezizomycotina</taxon>
        <taxon>Eurotiomycetes</taxon>
        <taxon>Eurotiomycetidae</taxon>
        <taxon>Onygenales</taxon>
        <taxon>Onygenales incertae sedis</taxon>
        <taxon>Polytolypa</taxon>
    </lineage>
</organism>
<feature type="compositionally biased region" description="Polar residues" evidence="1">
    <location>
        <begin position="280"/>
        <end position="297"/>
    </location>
</feature>
<dbReference type="AlphaFoldDB" id="A0A2B7XYH9"/>
<evidence type="ECO:0000313" key="3">
    <source>
        <dbReference type="Proteomes" id="UP000224634"/>
    </source>
</evidence>
<feature type="region of interest" description="Disordered" evidence="1">
    <location>
        <begin position="424"/>
        <end position="462"/>
    </location>
</feature>
<accession>A0A2B7XYH9</accession>
<feature type="compositionally biased region" description="Polar residues" evidence="1">
    <location>
        <begin position="317"/>
        <end position="327"/>
    </location>
</feature>
<evidence type="ECO:0000256" key="1">
    <source>
        <dbReference type="SAM" id="MobiDB-lite"/>
    </source>
</evidence>
<dbReference type="EMBL" id="PDNA01000102">
    <property type="protein sequence ID" value="PGH13628.1"/>
    <property type="molecule type" value="Genomic_DNA"/>
</dbReference>
<reference evidence="2 3" key="1">
    <citation type="submission" date="2017-10" db="EMBL/GenBank/DDBJ databases">
        <title>Comparative genomics in systemic dimorphic fungi from Ajellomycetaceae.</title>
        <authorList>
            <person name="Munoz J.F."/>
            <person name="Mcewen J.G."/>
            <person name="Clay O.K."/>
            <person name="Cuomo C.A."/>
        </authorList>
    </citation>
    <scope>NUCLEOTIDE SEQUENCE [LARGE SCALE GENOMIC DNA]</scope>
    <source>
        <strain evidence="2 3">UAMH7299</strain>
    </source>
</reference>
<feature type="compositionally biased region" description="Basic and acidic residues" evidence="1">
    <location>
        <begin position="428"/>
        <end position="450"/>
    </location>
</feature>
<dbReference type="OrthoDB" id="3796275at2759"/>
<comment type="caution">
    <text evidence="2">The sequence shown here is derived from an EMBL/GenBank/DDBJ whole genome shotgun (WGS) entry which is preliminary data.</text>
</comment>
<dbReference type="Proteomes" id="UP000224634">
    <property type="component" value="Unassembled WGS sequence"/>
</dbReference>
<name>A0A2B7XYH9_POLH7</name>
<evidence type="ECO:0000313" key="2">
    <source>
        <dbReference type="EMBL" id="PGH13628.1"/>
    </source>
</evidence>